<dbReference type="OrthoDB" id="3797947at2759"/>
<keyword evidence="3" id="KW-1185">Reference proteome</keyword>
<keyword evidence="1" id="KW-0472">Membrane</keyword>
<accession>A0A1Y2A336</accession>
<evidence type="ECO:0000313" key="2">
    <source>
        <dbReference type="EMBL" id="ORY16916.1"/>
    </source>
</evidence>
<dbReference type="AlphaFoldDB" id="A0A1Y2A336"/>
<dbReference type="EMBL" id="MCFA01000015">
    <property type="protein sequence ID" value="ORY16916.1"/>
    <property type="molecule type" value="Genomic_DNA"/>
</dbReference>
<comment type="caution">
    <text evidence="2">The sequence shown here is derived from an EMBL/GenBank/DDBJ whole genome shotgun (WGS) entry which is preliminary data.</text>
</comment>
<organism evidence="2 3">
    <name type="scientific">Clohesyomyces aquaticus</name>
    <dbReference type="NCBI Taxonomy" id="1231657"/>
    <lineage>
        <taxon>Eukaryota</taxon>
        <taxon>Fungi</taxon>
        <taxon>Dikarya</taxon>
        <taxon>Ascomycota</taxon>
        <taxon>Pezizomycotina</taxon>
        <taxon>Dothideomycetes</taxon>
        <taxon>Pleosporomycetidae</taxon>
        <taxon>Pleosporales</taxon>
        <taxon>Lindgomycetaceae</taxon>
        <taxon>Clohesyomyces</taxon>
    </lineage>
</organism>
<dbReference type="Proteomes" id="UP000193144">
    <property type="component" value="Unassembled WGS sequence"/>
</dbReference>
<keyword evidence="1" id="KW-0812">Transmembrane</keyword>
<feature type="transmembrane region" description="Helical" evidence="1">
    <location>
        <begin position="179"/>
        <end position="197"/>
    </location>
</feature>
<reference evidence="2 3" key="1">
    <citation type="submission" date="2016-07" db="EMBL/GenBank/DDBJ databases">
        <title>Pervasive Adenine N6-methylation of Active Genes in Fungi.</title>
        <authorList>
            <consortium name="DOE Joint Genome Institute"/>
            <person name="Mondo S.J."/>
            <person name="Dannebaum R.O."/>
            <person name="Kuo R.C."/>
            <person name="Labutti K."/>
            <person name="Haridas S."/>
            <person name="Kuo A."/>
            <person name="Salamov A."/>
            <person name="Ahrendt S.R."/>
            <person name="Lipzen A."/>
            <person name="Sullivan W."/>
            <person name="Andreopoulos W.B."/>
            <person name="Clum A."/>
            <person name="Lindquist E."/>
            <person name="Daum C."/>
            <person name="Ramamoorthy G.K."/>
            <person name="Gryganskyi A."/>
            <person name="Culley D."/>
            <person name="Magnuson J.K."/>
            <person name="James T.Y."/>
            <person name="O'Malley M.A."/>
            <person name="Stajich J.E."/>
            <person name="Spatafora J.W."/>
            <person name="Visel A."/>
            <person name="Grigoriev I.V."/>
        </authorList>
    </citation>
    <scope>NUCLEOTIDE SEQUENCE [LARGE SCALE GENOMIC DNA]</scope>
    <source>
        <strain evidence="2 3">CBS 115471</strain>
    </source>
</reference>
<evidence type="ECO:0000256" key="1">
    <source>
        <dbReference type="SAM" id="Phobius"/>
    </source>
</evidence>
<feature type="transmembrane region" description="Helical" evidence="1">
    <location>
        <begin position="54"/>
        <end position="75"/>
    </location>
</feature>
<keyword evidence="1" id="KW-1133">Transmembrane helix</keyword>
<protein>
    <submittedName>
        <fullName evidence="2">Uncharacterized protein</fullName>
    </submittedName>
</protein>
<sequence length="340" mass="38021">MALELYDLNFARSDEATRTRTEIIIKTVALQVAVIAAAGHLNSLQNVSRKRWRAILWEMAWFIAVPMYHIAALLNRTVQCIGIIRRIGRRSVSVGYCVSGILGLHATHRTGHDDDKFDSLPLFSIPLEDVRRVRKDRGLFWVGRVVVLAASITQAVATLVLSGRRLSNGQLGEIDIRNAAVALGGLLVQLMGLAILLRSERWEINGDDVTTVLGVAQQREEHGLVSQIIMTASIVATSWYFRFHILDTSLIVMGVRDLSGYGLGWDYPLAAHSMHDMQSPSLPNFVWLMWVGLLHKVQRENGGFALVIGSFLSLSFSIQELVKADFTPWKDPLSERMYVF</sequence>
<proteinExistence type="predicted"/>
<feature type="transmembrane region" description="Helical" evidence="1">
    <location>
        <begin position="139"/>
        <end position="159"/>
    </location>
</feature>
<evidence type="ECO:0000313" key="3">
    <source>
        <dbReference type="Proteomes" id="UP000193144"/>
    </source>
</evidence>
<gene>
    <name evidence="2" type="ORF">BCR34DRAFT_597308</name>
</gene>
<name>A0A1Y2A336_9PLEO</name>